<reference evidence="1" key="1">
    <citation type="journal article" date="2015" name="Nature">
        <title>Complex archaea that bridge the gap between prokaryotes and eukaryotes.</title>
        <authorList>
            <person name="Spang A."/>
            <person name="Saw J.H."/>
            <person name="Jorgensen S.L."/>
            <person name="Zaremba-Niedzwiedzka K."/>
            <person name="Martijn J."/>
            <person name="Lind A.E."/>
            <person name="van Eijk R."/>
            <person name="Schleper C."/>
            <person name="Guy L."/>
            <person name="Ettema T.J."/>
        </authorList>
    </citation>
    <scope>NUCLEOTIDE SEQUENCE</scope>
</reference>
<name>A0A0F9I6I4_9ZZZZ</name>
<accession>A0A0F9I6I4</accession>
<gene>
    <name evidence="1" type="ORF">LCGC14_1697780</name>
</gene>
<evidence type="ECO:0000313" key="1">
    <source>
        <dbReference type="EMBL" id="KKM15269.1"/>
    </source>
</evidence>
<protein>
    <submittedName>
        <fullName evidence="1">Uncharacterized protein</fullName>
    </submittedName>
</protein>
<organism evidence="1">
    <name type="scientific">marine sediment metagenome</name>
    <dbReference type="NCBI Taxonomy" id="412755"/>
    <lineage>
        <taxon>unclassified sequences</taxon>
        <taxon>metagenomes</taxon>
        <taxon>ecological metagenomes</taxon>
    </lineage>
</organism>
<proteinExistence type="predicted"/>
<sequence>MTRSADYTPLKLTGEEYRKILKYCARVFPREWVEKWTPRDEDGKPRFGREINFGKKLGPNTIGVLGECALGKEEGTPVQKTLEDRPEHESDAGWDIVIGGLKYDIKTHESIRRPLTKYRCNISRALFNKKKDNDGYIWIFMVLYPGMIPPYGWHAVGWMMKDEFFEKALFHKKGDKSITGNKFEYFAPMYDISIKQIHPYKDIPR</sequence>
<comment type="caution">
    <text evidence="1">The sequence shown here is derived from an EMBL/GenBank/DDBJ whole genome shotgun (WGS) entry which is preliminary data.</text>
</comment>
<dbReference type="AlphaFoldDB" id="A0A0F9I6I4"/>
<dbReference type="EMBL" id="LAZR01014946">
    <property type="protein sequence ID" value="KKM15269.1"/>
    <property type="molecule type" value="Genomic_DNA"/>
</dbReference>